<evidence type="ECO:0000313" key="2">
    <source>
        <dbReference type="EMBL" id="KPQ44923.1"/>
    </source>
</evidence>
<accession>A0A0P8CD61</accession>
<dbReference type="Pfam" id="PF01850">
    <property type="entry name" value="PIN"/>
    <property type="match status" value="1"/>
</dbReference>
<dbReference type="EMBL" id="LKCM01000041">
    <property type="protein sequence ID" value="KPQ44923.1"/>
    <property type="molecule type" value="Genomic_DNA"/>
</dbReference>
<protein>
    <submittedName>
        <fullName evidence="2">PIN domain protein</fullName>
    </submittedName>
</protein>
<evidence type="ECO:0000313" key="3">
    <source>
        <dbReference type="Proteomes" id="UP000050360"/>
    </source>
</evidence>
<dbReference type="SMART" id="SM00670">
    <property type="entry name" value="PINc"/>
    <property type="match status" value="1"/>
</dbReference>
<gene>
    <name evidence="2" type="ORF">MPEBLZ_00490</name>
</gene>
<reference evidence="2 3" key="1">
    <citation type="submission" date="2015-09" db="EMBL/GenBank/DDBJ databases">
        <title>A metagenomics-based metabolic model of nitrate-dependent anaerobic oxidation of methane by Methanoperedens-like archaea.</title>
        <authorList>
            <person name="Arshad A."/>
            <person name="Speth D.R."/>
            <person name="De Graaf R.M."/>
            <person name="Op Den Camp H.J."/>
            <person name="Jetten M.S."/>
            <person name="Welte C.U."/>
        </authorList>
    </citation>
    <scope>NUCLEOTIDE SEQUENCE [LARGE SCALE GENOMIC DNA]</scope>
</reference>
<name>A0A0P8CD61_9EURY</name>
<dbReference type="PANTHER" id="PTHR39677">
    <property type="entry name" value="RIBONUCLEASE VAPC6"/>
    <property type="match status" value="1"/>
</dbReference>
<dbReference type="SUPFAM" id="SSF88723">
    <property type="entry name" value="PIN domain-like"/>
    <property type="match status" value="1"/>
</dbReference>
<sequence>MNNLKQEIIPPDSDVFIDSNIFTYHLLGHKRYRDSVKDFLIKIESGIYTGYINEVVVSEVYHNFIRVIICDKFNIQPVDFIRFIKPNPEAIAEVDLSKVTAILSMKNLQLIHGIKIDMVEENMKMYNLLSSDAIHLSSCKLQNIEYMATNDSDFERVDFLNLWMP</sequence>
<proteinExistence type="predicted"/>
<dbReference type="InterPro" id="IPR002716">
    <property type="entry name" value="PIN_dom"/>
</dbReference>
<dbReference type="InterPro" id="IPR029060">
    <property type="entry name" value="PIN-like_dom_sf"/>
</dbReference>
<dbReference type="AlphaFoldDB" id="A0A0P8CD61"/>
<feature type="domain" description="PIN" evidence="1">
    <location>
        <begin position="13"/>
        <end position="156"/>
    </location>
</feature>
<dbReference type="Gene3D" id="3.40.50.1010">
    <property type="entry name" value="5'-nuclease"/>
    <property type="match status" value="1"/>
</dbReference>
<dbReference type="PANTHER" id="PTHR39677:SF4">
    <property type="entry name" value="RIBONUCLEASE VAPC6"/>
    <property type="match status" value="1"/>
</dbReference>
<organism evidence="2 3">
    <name type="scientific">Candidatus Methanoperedens nitratireducens</name>
    <dbReference type="NCBI Taxonomy" id="1392998"/>
    <lineage>
        <taxon>Archaea</taxon>
        <taxon>Methanobacteriati</taxon>
        <taxon>Methanobacteriota</taxon>
        <taxon>Stenosarchaea group</taxon>
        <taxon>Methanomicrobia</taxon>
        <taxon>Methanosarcinales</taxon>
        <taxon>ANME-2 cluster</taxon>
        <taxon>Candidatus Methanoperedentaceae</taxon>
        <taxon>Candidatus Methanoperedens</taxon>
    </lineage>
</organism>
<evidence type="ECO:0000259" key="1">
    <source>
        <dbReference type="SMART" id="SM00670"/>
    </source>
</evidence>
<dbReference type="Proteomes" id="UP000050360">
    <property type="component" value="Unassembled WGS sequence"/>
</dbReference>
<comment type="caution">
    <text evidence="2">The sequence shown here is derived from an EMBL/GenBank/DDBJ whole genome shotgun (WGS) entry which is preliminary data.</text>
</comment>